<reference evidence="6" key="1">
    <citation type="submission" date="2015-09" db="EMBL/GenBank/DDBJ databases">
        <authorList>
            <person name="Shao Z."/>
            <person name="Wang L."/>
        </authorList>
    </citation>
    <scope>NUCLEOTIDE SEQUENCE [LARGE SCALE GENOMIC DNA]</scope>
    <source>
        <strain evidence="6">F13-1</strain>
    </source>
</reference>
<dbReference type="CDD" id="cd03301">
    <property type="entry name" value="ABC_MalK_N"/>
    <property type="match status" value="1"/>
</dbReference>
<dbReference type="SMART" id="SM00382">
    <property type="entry name" value="AAA"/>
    <property type="match status" value="1"/>
</dbReference>
<dbReference type="Pfam" id="PF17912">
    <property type="entry name" value="OB_MalK"/>
    <property type="match status" value="1"/>
</dbReference>
<evidence type="ECO:0000256" key="2">
    <source>
        <dbReference type="ARBA" id="ARBA00022741"/>
    </source>
</evidence>
<dbReference type="GO" id="GO:0140359">
    <property type="term" value="F:ABC-type transporter activity"/>
    <property type="evidence" value="ECO:0007669"/>
    <property type="project" value="InterPro"/>
</dbReference>
<dbReference type="InterPro" id="IPR003439">
    <property type="entry name" value="ABC_transporter-like_ATP-bd"/>
</dbReference>
<keyword evidence="6" id="KW-1185">Reference proteome</keyword>
<evidence type="ECO:0000259" key="4">
    <source>
        <dbReference type="PROSITE" id="PS50893"/>
    </source>
</evidence>
<feature type="domain" description="ABC transporter" evidence="4">
    <location>
        <begin position="15"/>
        <end position="245"/>
    </location>
</feature>
<keyword evidence="3" id="KW-0067">ATP-binding</keyword>
<dbReference type="FunFam" id="3.40.50.300:FF:000042">
    <property type="entry name" value="Maltose/maltodextrin ABC transporter, ATP-binding protein"/>
    <property type="match status" value="1"/>
</dbReference>
<dbReference type="AlphaFoldDB" id="A0A291HPW5"/>
<organism evidence="5 6">
    <name type="scientific">Zobellella denitrificans</name>
    <dbReference type="NCBI Taxonomy" id="347534"/>
    <lineage>
        <taxon>Bacteria</taxon>
        <taxon>Pseudomonadati</taxon>
        <taxon>Pseudomonadota</taxon>
        <taxon>Gammaproteobacteria</taxon>
        <taxon>Aeromonadales</taxon>
        <taxon>Aeromonadaceae</taxon>
        <taxon>Zobellella</taxon>
    </lineage>
</organism>
<dbReference type="Gene3D" id="2.40.50.100">
    <property type="match status" value="1"/>
</dbReference>
<dbReference type="InterPro" id="IPR027417">
    <property type="entry name" value="P-loop_NTPase"/>
</dbReference>
<dbReference type="Proteomes" id="UP000217763">
    <property type="component" value="Chromosome"/>
</dbReference>
<dbReference type="Gene3D" id="2.40.50.140">
    <property type="entry name" value="Nucleic acid-binding proteins"/>
    <property type="match status" value="1"/>
</dbReference>
<dbReference type="PROSITE" id="PS50893">
    <property type="entry name" value="ABC_TRANSPORTER_2"/>
    <property type="match status" value="1"/>
</dbReference>
<dbReference type="KEGG" id="zdf:AN401_10305"/>
<evidence type="ECO:0000313" key="5">
    <source>
        <dbReference type="EMBL" id="ATG74200.1"/>
    </source>
</evidence>
<dbReference type="GO" id="GO:0055052">
    <property type="term" value="C:ATP-binding cassette (ABC) transporter complex, substrate-binding subunit-containing"/>
    <property type="evidence" value="ECO:0007669"/>
    <property type="project" value="TreeGrafter"/>
</dbReference>
<keyword evidence="1" id="KW-0813">Transport</keyword>
<dbReference type="SUPFAM" id="SSF50331">
    <property type="entry name" value="MOP-like"/>
    <property type="match status" value="1"/>
</dbReference>
<dbReference type="InterPro" id="IPR003593">
    <property type="entry name" value="AAA+_ATPase"/>
</dbReference>
<dbReference type="GO" id="GO:0016887">
    <property type="term" value="F:ATP hydrolysis activity"/>
    <property type="evidence" value="ECO:0007669"/>
    <property type="project" value="InterPro"/>
</dbReference>
<sequence length="377" mass="41654">MVNTATQQEQAHKVLSINALIKSYGGTDILKSVSVDMREGDFLVLVGPSGCGKSTLLNCIAGLEEVTGGQILIDGRDVTRVPPRDRDIAMVFQSYALYPTMTVAENIAFGMKIRKVPKEEQQRKTQEVARLLQIDHLLDRKPSQLSGGQRQRVAMGRALVREPVLFLFDEPLSNLDAKLRVEMRAEIHHLHKQTNASIVYVTHDQIEAMTLGSKIVVLRDGHIQQVGSPQQIYDEPANMFVANFMGTPPMNLFPARVELGDAGAILSVAGPDQGFTLVDKQAGDRLRPYRGKSVVVGLRPEALHLYREGQHEHAIRLPVRNVESSGSDTFVLLQAGEHRISARLGGRTRVTEGEPLALAADMDHVCYFDPDTELLIK</sequence>
<evidence type="ECO:0000256" key="3">
    <source>
        <dbReference type="ARBA" id="ARBA00022840"/>
    </source>
</evidence>
<accession>A0A291HPW5</accession>
<dbReference type="GO" id="GO:0005524">
    <property type="term" value="F:ATP binding"/>
    <property type="evidence" value="ECO:0007669"/>
    <property type="project" value="UniProtKB-KW"/>
</dbReference>
<proteinExistence type="predicted"/>
<dbReference type="InterPro" id="IPR040582">
    <property type="entry name" value="OB_MalK-like"/>
</dbReference>
<gene>
    <name evidence="5" type="ORF">AN401_10305</name>
</gene>
<evidence type="ECO:0000256" key="1">
    <source>
        <dbReference type="ARBA" id="ARBA00022448"/>
    </source>
</evidence>
<dbReference type="PANTHER" id="PTHR43875:SF14">
    <property type="entry name" value="ABC TRANSPORTER ATP-BINDING PROTEIN"/>
    <property type="match status" value="1"/>
</dbReference>
<dbReference type="GO" id="GO:0008643">
    <property type="term" value="P:carbohydrate transport"/>
    <property type="evidence" value="ECO:0007669"/>
    <property type="project" value="InterPro"/>
</dbReference>
<protein>
    <recommendedName>
        <fullName evidence="4">ABC transporter domain-containing protein</fullName>
    </recommendedName>
</protein>
<keyword evidence="2" id="KW-0547">Nucleotide-binding</keyword>
<dbReference type="Pfam" id="PF00005">
    <property type="entry name" value="ABC_tran"/>
    <property type="match status" value="1"/>
</dbReference>
<dbReference type="PANTHER" id="PTHR43875">
    <property type="entry name" value="MALTODEXTRIN IMPORT ATP-BINDING PROTEIN MSMX"/>
    <property type="match status" value="1"/>
</dbReference>
<dbReference type="InterPro" id="IPR047641">
    <property type="entry name" value="ABC_transpr_MalK/UgpC-like"/>
</dbReference>
<dbReference type="EMBL" id="CP012621">
    <property type="protein sequence ID" value="ATG74200.1"/>
    <property type="molecule type" value="Genomic_DNA"/>
</dbReference>
<dbReference type="RefSeq" id="WP_096779300.1">
    <property type="nucleotide sequence ID" value="NZ_CP012621.1"/>
</dbReference>
<dbReference type="InterPro" id="IPR015855">
    <property type="entry name" value="ABC_transpr_MalK-like"/>
</dbReference>
<name>A0A291HPW5_9GAMM</name>
<dbReference type="NCBIfam" id="NF008653">
    <property type="entry name" value="PRK11650.1"/>
    <property type="match status" value="1"/>
</dbReference>
<dbReference type="InterPro" id="IPR017871">
    <property type="entry name" value="ABC_transporter-like_CS"/>
</dbReference>
<dbReference type="InterPro" id="IPR012340">
    <property type="entry name" value="NA-bd_OB-fold"/>
</dbReference>
<dbReference type="Gene3D" id="3.40.50.300">
    <property type="entry name" value="P-loop containing nucleotide triphosphate hydrolases"/>
    <property type="match status" value="1"/>
</dbReference>
<evidence type="ECO:0000313" key="6">
    <source>
        <dbReference type="Proteomes" id="UP000217763"/>
    </source>
</evidence>
<dbReference type="InterPro" id="IPR008995">
    <property type="entry name" value="Mo/tungstate-bd_C_term_dom"/>
</dbReference>
<dbReference type="PROSITE" id="PS00211">
    <property type="entry name" value="ABC_TRANSPORTER_1"/>
    <property type="match status" value="1"/>
</dbReference>
<dbReference type="SUPFAM" id="SSF52540">
    <property type="entry name" value="P-loop containing nucleoside triphosphate hydrolases"/>
    <property type="match status" value="1"/>
</dbReference>